<keyword evidence="1" id="KW-0472">Membrane</keyword>
<feature type="transmembrane region" description="Helical" evidence="1">
    <location>
        <begin position="44"/>
        <end position="65"/>
    </location>
</feature>
<evidence type="ECO:0000313" key="2">
    <source>
        <dbReference type="EMBL" id="JAW15715.1"/>
    </source>
</evidence>
<reference evidence="2" key="1">
    <citation type="journal article" date="2018" name="PLoS Negl. Trop. Dis.">
        <title>An insight into the salivary gland and fat body transcriptome of Panstrongylus lignarius (Hemiptera: Heteroptera), the main vector of Chagas disease in Peru.</title>
        <authorList>
            <person name="Nevoa J.C."/>
            <person name="Mendes M.T."/>
            <person name="da Silva M.V."/>
            <person name="Soares S.C."/>
            <person name="Oliveira C.J.F."/>
            <person name="Ribeiro J.M.C."/>
        </authorList>
    </citation>
    <scope>NUCLEOTIDE SEQUENCE</scope>
</reference>
<name>A0A224XT44_9HEMI</name>
<evidence type="ECO:0000256" key="1">
    <source>
        <dbReference type="SAM" id="Phobius"/>
    </source>
</evidence>
<keyword evidence="1" id="KW-1133">Transmembrane helix</keyword>
<dbReference type="EMBL" id="GFTR01000711">
    <property type="protein sequence ID" value="JAW15715.1"/>
    <property type="molecule type" value="Transcribed_RNA"/>
</dbReference>
<keyword evidence="1" id="KW-0812">Transmembrane</keyword>
<dbReference type="AlphaFoldDB" id="A0A224XT44"/>
<accession>A0A224XT44</accession>
<proteinExistence type="predicted"/>
<protein>
    <submittedName>
        <fullName evidence="2">Uncharacterized protein</fullName>
    </submittedName>
</protein>
<sequence length="77" mass="8160">MACSLCNNILTLLCSSLNFSFSFTLCFSICNSSASDCNAALLNLLLSNCFISIFNLSAISLSLICSPSACIKFCISP</sequence>
<organism evidence="2">
    <name type="scientific">Panstrongylus lignarius</name>
    <dbReference type="NCBI Taxonomy" id="156445"/>
    <lineage>
        <taxon>Eukaryota</taxon>
        <taxon>Metazoa</taxon>
        <taxon>Ecdysozoa</taxon>
        <taxon>Arthropoda</taxon>
        <taxon>Hexapoda</taxon>
        <taxon>Insecta</taxon>
        <taxon>Pterygota</taxon>
        <taxon>Neoptera</taxon>
        <taxon>Paraneoptera</taxon>
        <taxon>Hemiptera</taxon>
        <taxon>Heteroptera</taxon>
        <taxon>Panheteroptera</taxon>
        <taxon>Cimicomorpha</taxon>
        <taxon>Reduviidae</taxon>
        <taxon>Triatominae</taxon>
        <taxon>Panstrongylus</taxon>
    </lineage>
</organism>